<dbReference type="GO" id="GO:0005840">
    <property type="term" value="C:ribosome"/>
    <property type="evidence" value="ECO:0007669"/>
    <property type="project" value="UniProtKB-KW"/>
</dbReference>
<dbReference type="FunCoup" id="A0A3N4KPI9">
    <property type="interactions" value="76"/>
</dbReference>
<proteinExistence type="inferred from homology"/>
<organism evidence="8 9">
    <name type="scientific">Morchella conica CCBAS932</name>
    <dbReference type="NCBI Taxonomy" id="1392247"/>
    <lineage>
        <taxon>Eukaryota</taxon>
        <taxon>Fungi</taxon>
        <taxon>Dikarya</taxon>
        <taxon>Ascomycota</taxon>
        <taxon>Pezizomycotina</taxon>
        <taxon>Pezizomycetes</taxon>
        <taxon>Pezizales</taxon>
        <taxon>Morchellaceae</taxon>
        <taxon>Morchella</taxon>
    </lineage>
</organism>
<dbReference type="GO" id="GO:0005739">
    <property type="term" value="C:mitochondrion"/>
    <property type="evidence" value="ECO:0007669"/>
    <property type="project" value="UniProtKB-SubCell"/>
</dbReference>
<evidence type="ECO:0000256" key="4">
    <source>
        <dbReference type="ARBA" id="ARBA00023128"/>
    </source>
</evidence>
<dbReference type="GO" id="GO:0006412">
    <property type="term" value="P:translation"/>
    <property type="evidence" value="ECO:0007669"/>
    <property type="project" value="InterPro"/>
</dbReference>
<dbReference type="PANTHER" id="PTHR11758">
    <property type="entry name" value="40S RIBOSOMAL PROTEIN S15A"/>
    <property type="match status" value="1"/>
</dbReference>
<dbReference type="GO" id="GO:1990904">
    <property type="term" value="C:ribonucleoprotein complex"/>
    <property type="evidence" value="ECO:0007669"/>
    <property type="project" value="UniProtKB-KW"/>
</dbReference>
<dbReference type="Pfam" id="PF00410">
    <property type="entry name" value="Ribosomal_S8"/>
    <property type="match status" value="1"/>
</dbReference>
<dbReference type="FunFam" id="3.30.1370.30:FF:000006">
    <property type="entry name" value="40S ribosomal protein S8"/>
    <property type="match status" value="1"/>
</dbReference>
<evidence type="ECO:0000256" key="5">
    <source>
        <dbReference type="ARBA" id="ARBA00023274"/>
    </source>
</evidence>
<dbReference type="Proteomes" id="UP000277580">
    <property type="component" value="Unassembled WGS sequence"/>
</dbReference>
<dbReference type="OrthoDB" id="409928at2759"/>
<keyword evidence="5" id="KW-0687">Ribonucleoprotein</keyword>
<evidence type="ECO:0000313" key="9">
    <source>
        <dbReference type="Proteomes" id="UP000277580"/>
    </source>
</evidence>
<keyword evidence="9" id="KW-1185">Reference proteome</keyword>
<dbReference type="Gene3D" id="3.30.1370.30">
    <property type="match status" value="1"/>
</dbReference>
<dbReference type="InterPro" id="IPR035987">
    <property type="entry name" value="Ribosomal_uS8_sf"/>
</dbReference>
<name>A0A3N4KPI9_9PEZI</name>
<dbReference type="GO" id="GO:0003735">
    <property type="term" value="F:structural constituent of ribosome"/>
    <property type="evidence" value="ECO:0007669"/>
    <property type="project" value="InterPro"/>
</dbReference>
<dbReference type="SUPFAM" id="SSF56047">
    <property type="entry name" value="Ribosomal protein S8"/>
    <property type="match status" value="1"/>
</dbReference>
<reference evidence="8 9" key="1">
    <citation type="journal article" date="2018" name="Nat. Ecol. Evol.">
        <title>Pezizomycetes genomes reveal the molecular basis of ectomycorrhizal truffle lifestyle.</title>
        <authorList>
            <person name="Murat C."/>
            <person name="Payen T."/>
            <person name="Noel B."/>
            <person name="Kuo A."/>
            <person name="Morin E."/>
            <person name="Chen J."/>
            <person name="Kohler A."/>
            <person name="Krizsan K."/>
            <person name="Balestrini R."/>
            <person name="Da Silva C."/>
            <person name="Montanini B."/>
            <person name="Hainaut M."/>
            <person name="Levati E."/>
            <person name="Barry K.W."/>
            <person name="Belfiori B."/>
            <person name="Cichocki N."/>
            <person name="Clum A."/>
            <person name="Dockter R.B."/>
            <person name="Fauchery L."/>
            <person name="Guy J."/>
            <person name="Iotti M."/>
            <person name="Le Tacon F."/>
            <person name="Lindquist E.A."/>
            <person name="Lipzen A."/>
            <person name="Malagnac F."/>
            <person name="Mello A."/>
            <person name="Molinier V."/>
            <person name="Miyauchi S."/>
            <person name="Poulain J."/>
            <person name="Riccioni C."/>
            <person name="Rubini A."/>
            <person name="Sitrit Y."/>
            <person name="Splivallo R."/>
            <person name="Traeger S."/>
            <person name="Wang M."/>
            <person name="Zifcakova L."/>
            <person name="Wipf D."/>
            <person name="Zambonelli A."/>
            <person name="Paolocci F."/>
            <person name="Nowrousian M."/>
            <person name="Ottonello S."/>
            <person name="Baldrian P."/>
            <person name="Spatafora J.W."/>
            <person name="Henrissat B."/>
            <person name="Nagy L.G."/>
            <person name="Aury J.M."/>
            <person name="Wincker P."/>
            <person name="Grigoriev I.V."/>
            <person name="Bonfante P."/>
            <person name="Martin F.M."/>
        </authorList>
    </citation>
    <scope>NUCLEOTIDE SEQUENCE [LARGE SCALE GENOMIC DNA]</scope>
    <source>
        <strain evidence="8 9">CCBAS932</strain>
    </source>
</reference>
<evidence type="ECO:0000313" key="8">
    <source>
        <dbReference type="EMBL" id="RPB11388.1"/>
    </source>
</evidence>
<comment type="subcellular location">
    <subcellularLocation>
        <location evidence="1">Mitochondrion</location>
    </subcellularLocation>
</comment>
<feature type="non-terminal residue" evidence="8">
    <location>
        <position position="1"/>
    </location>
</feature>
<dbReference type="InParanoid" id="A0A3N4KPI9"/>
<dbReference type="AlphaFoldDB" id="A0A3N4KPI9"/>
<dbReference type="STRING" id="1392247.A0A3N4KPI9"/>
<keyword evidence="4" id="KW-0496">Mitochondrion</keyword>
<accession>A0A3N4KPI9</accession>
<keyword evidence="3 8" id="KW-0689">Ribosomal protein</keyword>
<evidence type="ECO:0000256" key="2">
    <source>
        <dbReference type="ARBA" id="ARBA00006471"/>
    </source>
</evidence>
<sequence length="155" mass="17354">MVLKNLAQVCSHLQNISKAHIATTSIPMTKLNLSIALGLQDQGFISSVTRGNYAGPDTEYTPITQENVATRRLWLGMKYYDNEPVLSKMRLVSKPTKRVWVGVNGLKMLTSGKEHEYVKPLQPGECMFLLSDKGLLEAREAIERQIGGQLLLRVR</sequence>
<evidence type="ECO:0000256" key="1">
    <source>
        <dbReference type="ARBA" id="ARBA00004173"/>
    </source>
</evidence>
<protein>
    <recommendedName>
        <fullName evidence="7">Small ribosomal subunit protein uS8m</fullName>
    </recommendedName>
</protein>
<evidence type="ECO:0000256" key="3">
    <source>
        <dbReference type="ARBA" id="ARBA00022980"/>
    </source>
</evidence>
<gene>
    <name evidence="8" type="ORF">P167DRAFT_222641</name>
</gene>
<comment type="function">
    <text evidence="6">Component of the mitochondrial ribosome (mitoribosome), a dedicated translation machinery responsible for the synthesis of mitochondrial genome-encoded proteins, including at least some of the essential transmembrane subunits of the mitochondrial respiratory chain. The mitoribosomes are attached to the mitochondrial inner membrane and translation products are cotranslationally integrated into the membrane.</text>
</comment>
<evidence type="ECO:0000256" key="6">
    <source>
        <dbReference type="ARBA" id="ARBA00037226"/>
    </source>
</evidence>
<dbReference type="InterPro" id="IPR000630">
    <property type="entry name" value="Ribosomal_uS8"/>
</dbReference>
<dbReference type="Gene3D" id="3.30.1490.10">
    <property type="match status" value="1"/>
</dbReference>
<comment type="similarity">
    <text evidence="2">Belongs to the universal ribosomal protein uS8 family.</text>
</comment>
<dbReference type="FunFam" id="3.30.1490.10:FF:000005">
    <property type="entry name" value="Mitochondrial 40S ribosomal protein S8"/>
    <property type="match status" value="1"/>
</dbReference>
<dbReference type="EMBL" id="ML119136">
    <property type="protein sequence ID" value="RPB11388.1"/>
    <property type="molecule type" value="Genomic_DNA"/>
</dbReference>
<evidence type="ECO:0000256" key="7">
    <source>
        <dbReference type="ARBA" id="ARBA00071383"/>
    </source>
</evidence>